<dbReference type="InterPro" id="IPR036873">
    <property type="entry name" value="Rhodanese-like_dom_sf"/>
</dbReference>
<evidence type="ECO:0000313" key="3">
    <source>
        <dbReference type="Proteomes" id="UP000569732"/>
    </source>
</evidence>
<dbReference type="Pfam" id="PF00581">
    <property type="entry name" value="Rhodanese"/>
    <property type="match status" value="1"/>
</dbReference>
<dbReference type="Proteomes" id="UP000569732">
    <property type="component" value="Unassembled WGS sequence"/>
</dbReference>
<dbReference type="CDD" id="cd00158">
    <property type="entry name" value="RHOD"/>
    <property type="match status" value="1"/>
</dbReference>
<dbReference type="AlphaFoldDB" id="A0A853IG69"/>
<dbReference type="PROSITE" id="PS50206">
    <property type="entry name" value="RHODANESE_3"/>
    <property type="match status" value="1"/>
</dbReference>
<name>A0A853IG69_9GAMM</name>
<dbReference type="Gene3D" id="3.40.250.10">
    <property type="entry name" value="Rhodanese-like domain"/>
    <property type="match status" value="2"/>
</dbReference>
<dbReference type="InterPro" id="IPR050229">
    <property type="entry name" value="GlpE_sulfurtransferase"/>
</dbReference>
<reference evidence="2 3" key="1">
    <citation type="submission" date="2020-07" db="EMBL/GenBank/DDBJ databases">
        <title>Endozoicomonas sp. nov., isolated from sediment.</title>
        <authorList>
            <person name="Gu T."/>
        </authorList>
    </citation>
    <scope>NUCLEOTIDE SEQUENCE [LARGE SCALE GENOMIC DNA]</scope>
    <source>
        <strain evidence="2 3">SM1973</strain>
    </source>
</reference>
<accession>A0A853IG69</accession>
<evidence type="ECO:0000313" key="2">
    <source>
        <dbReference type="EMBL" id="NYZ69014.1"/>
    </source>
</evidence>
<proteinExistence type="predicted"/>
<dbReference type="PANTHER" id="PTHR43031">
    <property type="entry name" value="FAD-DEPENDENT OXIDOREDUCTASE"/>
    <property type="match status" value="1"/>
</dbReference>
<feature type="domain" description="Rhodanese" evidence="1">
    <location>
        <begin position="46"/>
        <end position="110"/>
    </location>
</feature>
<dbReference type="InterPro" id="IPR001763">
    <property type="entry name" value="Rhodanese-like_dom"/>
</dbReference>
<dbReference type="PANTHER" id="PTHR43031:SF1">
    <property type="entry name" value="PYRIDINE NUCLEOTIDE-DISULPHIDE OXIDOREDUCTASE"/>
    <property type="match status" value="1"/>
</dbReference>
<organism evidence="2 3">
    <name type="scientific">Spartinivicinus marinus</name>
    <dbReference type="NCBI Taxonomy" id="2994442"/>
    <lineage>
        <taxon>Bacteria</taxon>
        <taxon>Pseudomonadati</taxon>
        <taxon>Pseudomonadota</taxon>
        <taxon>Gammaproteobacteria</taxon>
        <taxon>Oceanospirillales</taxon>
        <taxon>Zooshikellaceae</taxon>
        <taxon>Spartinivicinus</taxon>
    </lineage>
</organism>
<keyword evidence="3" id="KW-1185">Reference proteome</keyword>
<protein>
    <recommendedName>
        <fullName evidence="1">Rhodanese domain-containing protein</fullName>
    </recommendedName>
</protein>
<comment type="caution">
    <text evidence="2">The sequence shown here is derived from an EMBL/GenBank/DDBJ whole genome shotgun (WGS) entry which is preliminary data.</text>
</comment>
<dbReference type="RefSeq" id="WP_180571014.1">
    <property type="nucleotide sequence ID" value="NZ_JACCKB010000057.1"/>
</dbReference>
<dbReference type="SUPFAM" id="SSF52821">
    <property type="entry name" value="Rhodanese/Cell cycle control phosphatase"/>
    <property type="match status" value="2"/>
</dbReference>
<dbReference type="EMBL" id="JACCKB010000057">
    <property type="protein sequence ID" value="NYZ69014.1"/>
    <property type="molecule type" value="Genomic_DNA"/>
</dbReference>
<evidence type="ECO:0000259" key="1">
    <source>
        <dbReference type="PROSITE" id="PS50206"/>
    </source>
</evidence>
<sequence>MRNILVRVDFYLLLIVLIRCADAEDYPYRKDYPSIKIISTESLYKSLSKCLIIDVRSKLEYSVLHINSSKNIPLSMVDFKDLVVRNTEKNGKSCVVFYCNGHTCTKSYKASEKVPSIPSFAYDAGIFEWAYNYSRNTVFLGQPMQSAEQLISKEEYKRFEISKTEVLRKYEKFKIIDTRSYFQRKEIKLPFKYYKRIPMERIRPLLTRRIIKDEDLLFVDAVGRQNKWLQYYLKNNGYTNYKFLKGGAAVFK</sequence>
<gene>
    <name evidence="2" type="ORF">H0A36_23620</name>
</gene>